<dbReference type="RefSeq" id="WP_154780616.1">
    <property type="nucleotide sequence ID" value="NZ_WMBC01000010.1"/>
</dbReference>
<name>A0A844GIJ1_9FIRM</name>
<sequence length="88" mass="10311">MPQNALIYEYDRNWRKNDTCLKADGADQAKPFFENKDEQEAFIQRHPKKQIREIRLKEGETLRAYLGIDSGSTTTKFVLMNEEEEISA</sequence>
<comment type="caution">
    <text evidence="1">The sequence shown here is derived from an EMBL/GenBank/DDBJ whole genome shotgun (WGS) entry which is preliminary data.</text>
</comment>
<dbReference type="PANTHER" id="PTHR32329">
    <property type="entry name" value="BIFUNCTIONAL PROTEIN [INCLUDES 2-HYDROXYACYL-COA DEHYDRATASE (N-TER) AND ITS ACTIVATOR DOMAIN (C_TERM)-RELATED"/>
    <property type="match status" value="1"/>
</dbReference>
<protein>
    <submittedName>
        <fullName evidence="1">Uncharacterized protein</fullName>
    </submittedName>
</protein>
<dbReference type="Gene3D" id="3.30.420.40">
    <property type="match status" value="1"/>
</dbReference>
<dbReference type="Proteomes" id="UP000437824">
    <property type="component" value="Unassembled WGS sequence"/>
</dbReference>
<dbReference type="AlphaFoldDB" id="A0A844GIJ1"/>
<dbReference type="PANTHER" id="PTHR32329:SF4">
    <property type="entry name" value="ACTIVATOR OF 2-HYDROXYACYL-COA DEHYDRATASE"/>
    <property type="match status" value="1"/>
</dbReference>
<evidence type="ECO:0000313" key="1">
    <source>
        <dbReference type="EMBL" id="MTD61933.1"/>
    </source>
</evidence>
<proteinExistence type="predicted"/>
<dbReference type="InterPro" id="IPR051805">
    <property type="entry name" value="Dehydratase_Activator_Redct"/>
</dbReference>
<accession>A0A844GIJ1</accession>
<evidence type="ECO:0000313" key="2">
    <source>
        <dbReference type="Proteomes" id="UP000437824"/>
    </source>
</evidence>
<dbReference type="EMBL" id="WMBC01000010">
    <property type="protein sequence ID" value="MTD61933.1"/>
    <property type="molecule type" value="Genomic_DNA"/>
</dbReference>
<reference evidence="1 2" key="1">
    <citation type="submission" date="2019-11" db="EMBL/GenBank/DDBJ databases">
        <title>Draft genome sequence of Blautia luti DSM 14534T, isolated from human stool.</title>
        <authorList>
            <person name="Ortiz R."/>
            <person name="Melis-Arcos F."/>
            <person name="Covarrubias P."/>
            <person name="Cardenas J.P."/>
            <person name="Perez-Donoso J."/>
            <person name="Almonacid D."/>
        </authorList>
    </citation>
    <scope>NUCLEOTIDE SEQUENCE [LARGE SCALE GENOMIC DNA]</scope>
    <source>
        <strain evidence="1 2">DSM 14534</strain>
    </source>
</reference>
<organism evidence="1 2">
    <name type="scientific">Blautia luti DSM 14534 = JCM 17040</name>
    <dbReference type="NCBI Taxonomy" id="649762"/>
    <lineage>
        <taxon>Bacteria</taxon>
        <taxon>Bacillati</taxon>
        <taxon>Bacillota</taxon>
        <taxon>Clostridia</taxon>
        <taxon>Lachnospirales</taxon>
        <taxon>Lachnospiraceae</taxon>
        <taxon>Blautia</taxon>
    </lineage>
</organism>
<gene>
    <name evidence="1" type="ORF">GKZ57_11890</name>
</gene>